<dbReference type="Proteomes" id="UP000793456">
    <property type="component" value="Chromosome VII"/>
</dbReference>
<gene>
    <name evidence="1" type="ORF">E3U43_001841</name>
</gene>
<keyword evidence="2" id="KW-1185">Reference proteome</keyword>
<name>A0ACD3REK5_LARCR</name>
<evidence type="ECO:0000313" key="2">
    <source>
        <dbReference type="Proteomes" id="UP000793456"/>
    </source>
</evidence>
<protein>
    <submittedName>
        <fullName evidence="1">Uncharacterized protein</fullName>
    </submittedName>
</protein>
<proteinExistence type="predicted"/>
<comment type="caution">
    <text evidence="1">The sequence shown here is derived from an EMBL/GenBank/DDBJ whole genome shotgun (WGS) entry which is preliminary data.</text>
</comment>
<dbReference type="EMBL" id="CM011680">
    <property type="protein sequence ID" value="TMS17772.1"/>
    <property type="molecule type" value="Genomic_DNA"/>
</dbReference>
<sequence length="132" mass="14739">MAMKPGDTSDSFVKGYLFPITAKTTKKKTPVVKKNLNPHYDHTFVYKQLALEQLKGMCLELTVWDKEAMSSNEFLGGVRLSSGEGSIKIGKEEVAMDSVGEEVSLWQKMMQYPDSWAEGTLPLRSTMKAEGK</sequence>
<reference evidence="1" key="1">
    <citation type="submission" date="2018-11" db="EMBL/GenBank/DDBJ databases">
        <title>The sequence and de novo assembly of Larimichthys crocea genome using PacBio and Hi-C technologies.</title>
        <authorList>
            <person name="Xu P."/>
            <person name="Chen B."/>
            <person name="Zhou Z."/>
            <person name="Ke Q."/>
            <person name="Wu Y."/>
            <person name="Bai H."/>
            <person name="Pu F."/>
        </authorList>
    </citation>
    <scope>NUCLEOTIDE SEQUENCE</scope>
    <source>
        <tissue evidence="1">Muscle</tissue>
    </source>
</reference>
<evidence type="ECO:0000313" key="1">
    <source>
        <dbReference type="EMBL" id="TMS17772.1"/>
    </source>
</evidence>
<organism evidence="1 2">
    <name type="scientific">Larimichthys crocea</name>
    <name type="common">Large yellow croaker</name>
    <name type="synonym">Pseudosciaena crocea</name>
    <dbReference type="NCBI Taxonomy" id="215358"/>
    <lineage>
        <taxon>Eukaryota</taxon>
        <taxon>Metazoa</taxon>
        <taxon>Chordata</taxon>
        <taxon>Craniata</taxon>
        <taxon>Vertebrata</taxon>
        <taxon>Euteleostomi</taxon>
        <taxon>Actinopterygii</taxon>
        <taxon>Neopterygii</taxon>
        <taxon>Teleostei</taxon>
        <taxon>Neoteleostei</taxon>
        <taxon>Acanthomorphata</taxon>
        <taxon>Eupercaria</taxon>
        <taxon>Sciaenidae</taxon>
        <taxon>Larimichthys</taxon>
    </lineage>
</organism>
<accession>A0ACD3REK5</accession>